<keyword evidence="3" id="KW-0808">Transferase</keyword>
<dbReference type="InterPro" id="IPR013320">
    <property type="entry name" value="ConA-like_dom_sf"/>
</dbReference>
<sequence>MHWKLNGEELNISYSAVNLEKDSRCNGSKALIFGQEGESSASYAEIRPKTDISERESYTIMCWIKLKRYNTKTDSYQVILADLTTQKYMFAIVHGGKLSLNSRVFGKSTLRLKEAHERVRLHKWVHTAATWDGYEIKLYVDGKEMDGNTLDSSLKNEGSFESETAYIGGYPGLHQFDGSIMDLFVIGTALSRANIMSVFKGVPLMTQKTVSVPGKHVMVKWKRIFEGQCPSDNFFVYYKEVNSTQWKFRNVSKGANQYDLELECFRKYDIAVTAERSQNSENVEAPRDASNHWKVLTGQDFPEILNHDPEVKGNLVTVSWSRLVDCDVKNHILRYKYKNVEEWTEKTEQVPATEFKHTLKLKCHKVYLIAVTARTAFGETPLTPGSWWKVKTGQDFPKMKKPEVRKSNVTVRWENPFVGECNVSRFTVYYRETMERRSVNWTKVIVSRDEFQTTLQLNCTTVYEIAVTAWSSHGETLRDGNIKNTQTFGDSPSLIEHSSITILEDCKVNVSWNPPKDNGCPLKEYSIHYREIPDSYSAWHEISISDVRRTHNIISLKCGQQYQLALTASNSAGESKMSPPHNITTTGKTPITNEGSGSGTDDSNAVIAGIVSSCVVIILLVSLTILIARWRKKKANSTSGRSAKWEIIHLLHQETPPQRVTFMEELGRGAYGKVYKGVMMKIVSVQVFFKPKEERLDISEGIVVAIKTPLETRKEEGKRQLLQEIEVMKEIGFHKNLLPMLGFWVKSEPIYLIVEYLPHGDLLQWLRSQRSQIRARNEATLDVFKELPTSSKTAENGQGMDDCELLIDHPDLVRGEHDVFSLEEREPLTMETKHGYENTRGFKDKQAIPVQENAIKTNTCEQGTDEEREELIRKEIVTKGDIGGPSWNLMNNAVPQPRHTSGRSASVVNLIETTTTSKCEDENEELSAKDLLCFAWQVAEGMNYLASRGFVHRDLAARNILLGEGRVVKIADFGLLRHTANDIYEMNNTKKVPVKWMAPEVISTNKFTSKSDVWSYGVFMWELATMGDTPYPGVDNKDLFVLLKMGHRLEKPNICSEELYSFMSDCWRDNPDDRPTFEQLISTLEEMMTRDTPYFDPNKVTTIGS</sequence>
<comment type="subcellular location">
    <subcellularLocation>
        <location evidence="1">Membrane</location>
        <topology evidence="1">Single-pass membrane protein</topology>
    </subcellularLocation>
</comment>
<dbReference type="AlphaFoldDB" id="A0AAU9VSA0"/>
<dbReference type="GO" id="GO:0005524">
    <property type="term" value="F:ATP binding"/>
    <property type="evidence" value="ECO:0007669"/>
    <property type="project" value="UniProtKB-KW"/>
</dbReference>
<accession>A0AAU9VSA0</accession>
<dbReference type="InterPro" id="IPR013783">
    <property type="entry name" value="Ig-like_fold"/>
</dbReference>
<name>A0AAU9VSA0_9CNID</name>
<dbReference type="GO" id="GO:0004714">
    <property type="term" value="F:transmembrane receptor protein tyrosine kinase activity"/>
    <property type="evidence" value="ECO:0007669"/>
    <property type="project" value="UniProtKB-EC"/>
</dbReference>
<keyword evidence="5" id="KW-0677">Repeat</keyword>
<keyword evidence="4 15" id="KW-0812">Transmembrane</keyword>
<dbReference type="CDD" id="cd00192">
    <property type="entry name" value="PTKc"/>
    <property type="match status" value="1"/>
</dbReference>
<dbReference type="PANTHER" id="PTHR24416:SF583">
    <property type="entry name" value="RECEPTOR PROTEIN-TYROSINE KINASE"/>
    <property type="match status" value="1"/>
</dbReference>
<dbReference type="GO" id="GO:0005886">
    <property type="term" value="C:plasma membrane"/>
    <property type="evidence" value="ECO:0007669"/>
    <property type="project" value="TreeGrafter"/>
</dbReference>
<evidence type="ECO:0000256" key="1">
    <source>
        <dbReference type="ARBA" id="ARBA00004167"/>
    </source>
</evidence>
<dbReference type="GO" id="GO:0007169">
    <property type="term" value="P:cell surface receptor protein tyrosine kinase signaling pathway"/>
    <property type="evidence" value="ECO:0007669"/>
    <property type="project" value="TreeGrafter"/>
</dbReference>
<protein>
    <recommendedName>
        <fullName evidence="2">receptor protein-tyrosine kinase</fullName>
        <ecNumber evidence="2">2.7.10.1</ecNumber>
    </recommendedName>
</protein>
<dbReference type="InterPro" id="IPR000719">
    <property type="entry name" value="Prot_kinase_dom"/>
</dbReference>
<dbReference type="InterPro" id="IPR003961">
    <property type="entry name" value="FN3_dom"/>
</dbReference>
<feature type="region of interest" description="Disordered" evidence="14">
    <location>
        <begin position="570"/>
        <end position="598"/>
    </location>
</feature>
<dbReference type="Gene3D" id="1.10.510.10">
    <property type="entry name" value="Transferase(Phosphotransferase) domain 1"/>
    <property type="match status" value="1"/>
</dbReference>
<dbReference type="SMART" id="SM00060">
    <property type="entry name" value="FN3"/>
    <property type="match status" value="4"/>
</dbReference>
<evidence type="ECO:0000256" key="4">
    <source>
        <dbReference type="ARBA" id="ARBA00022692"/>
    </source>
</evidence>
<dbReference type="InterPro" id="IPR001245">
    <property type="entry name" value="Ser-Thr/Tyr_kinase_cat_dom"/>
</dbReference>
<evidence type="ECO:0000256" key="9">
    <source>
        <dbReference type="ARBA" id="ARBA00022989"/>
    </source>
</evidence>
<proteinExistence type="predicted"/>
<dbReference type="EC" id="2.7.10.1" evidence="2"/>
<keyword evidence="11" id="KW-0829">Tyrosine-protein kinase</keyword>
<keyword evidence="8" id="KW-0067">ATP-binding</keyword>
<dbReference type="InterPro" id="IPR008266">
    <property type="entry name" value="Tyr_kinase_AS"/>
</dbReference>
<evidence type="ECO:0000256" key="12">
    <source>
        <dbReference type="ARBA" id="ARBA00023170"/>
    </source>
</evidence>
<evidence type="ECO:0000259" key="17">
    <source>
        <dbReference type="PROSITE" id="PS50853"/>
    </source>
</evidence>
<dbReference type="Pfam" id="PF13385">
    <property type="entry name" value="Laminin_G_3"/>
    <property type="match status" value="1"/>
</dbReference>
<dbReference type="PROSITE" id="PS50011">
    <property type="entry name" value="PROTEIN_KINASE_DOM"/>
    <property type="match status" value="1"/>
</dbReference>
<evidence type="ECO:0000256" key="14">
    <source>
        <dbReference type="SAM" id="MobiDB-lite"/>
    </source>
</evidence>
<dbReference type="PROSITE" id="PS50853">
    <property type="entry name" value="FN3"/>
    <property type="match status" value="2"/>
</dbReference>
<evidence type="ECO:0000256" key="3">
    <source>
        <dbReference type="ARBA" id="ARBA00022679"/>
    </source>
</evidence>
<feature type="compositionally biased region" description="Polar residues" evidence="14">
    <location>
        <begin position="581"/>
        <end position="598"/>
    </location>
</feature>
<evidence type="ECO:0000256" key="13">
    <source>
        <dbReference type="ARBA" id="ARBA00023180"/>
    </source>
</evidence>
<dbReference type="CDD" id="cd00063">
    <property type="entry name" value="FN3"/>
    <property type="match status" value="3"/>
</dbReference>
<evidence type="ECO:0000256" key="7">
    <source>
        <dbReference type="ARBA" id="ARBA00022777"/>
    </source>
</evidence>
<keyword evidence="12" id="KW-0675">Receptor</keyword>
<feature type="domain" description="Fibronectin type-III" evidence="17">
    <location>
        <begin position="491"/>
        <end position="589"/>
    </location>
</feature>
<evidence type="ECO:0000256" key="5">
    <source>
        <dbReference type="ARBA" id="ARBA00022737"/>
    </source>
</evidence>
<dbReference type="EMBL" id="CALNXJ010000002">
    <property type="protein sequence ID" value="CAH3034327.1"/>
    <property type="molecule type" value="Genomic_DNA"/>
</dbReference>
<dbReference type="Proteomes" id="UP001159428">
    <property type="component" value="Unassembled WGS sequence"/>
</dbReference>
<dbReference type="InterPro" id="IPR050122">
    <property type="entry name" value="RTK"/>
</dbReference>
<feature type="domain" description="Fibronectin type-III" evidence="17">
    <location>
        <begin position="393"/>
        <end position="490"/>
    </location>
</feature>
<dbReference type="Gene3D" id="3.30.200.20">
    <property type="entry name" value="Phosphorylase Kinase, domain 1"/>
    <property type="match status" value="1"/>
</dbReference>
<evidence type="ECO:0000313" key="18">
    <source>
        <dbReference type="EMBL" id="CAH3034327.1"/>
    </source>
</evidence>
<keyword evidence="19" id="KW-1185">Reference proteome</keyword>
<feature type="domain" description="Protein kinase" evidence="16">
    <location>
        <begin position="660"/>
        <end position="1095"/>
    </location>
</feature>
<evidence type="ECO:0000256" key="15">
    <source>
        <dbReference type="SAM" id="Phobius"/>
    </source>
</evidence>
<dbReference type="GO" id="GO:0043235">
    <property type="term" value="C:receptor complex"/>
    <property type="evidence" value="ECO:0007669"/>
    <property type="project" value="TreeGrafter"/>
</dbReference>
<evidence type="ECO:0000256" key="10">
    <source>
        <dbReference type="ARBA" id="ARBA00023136"/>
    </source>
</evidence>
<evidence type="ECO:0000259" key="16">
    <source>
        <dbReference type="PROSITE" id="PS50011"/>
    </source>
</evidence>
<keyword evidence="9 15" id="KW-1133">Transmembrane helix</keyword>
<evidence type="ECO:0000313" key="19">
    <source>
        <dbReference type="Proteomes" id="UP001159428"/>
    </source>
</evidence>
<keyword evidence="7" id="KW-0418">Kinase</keyword>
<dbReference type="SUPFAM" id="SSF56112">
    <property type="entry name" value="Protein kinase-like (PK-like)"/>
    <property type="match status" value="1"/>
</dbReference>
<dbReference type="SUPFAM" id="SSF49899">
    <property type="entry name" value="Concanavalin A-like lectins/glucanases"/>
    <property type="match status" value="1"/>
</dbReference>
<dbReference type="Pfam" id="PF07714">
    <property type="entry name" value="PK_Tyr_Ser-Thr"/>
    <property type="match status" value="2"/>
</dbReference>
<evidence type="ECO:0000256" key="2">
    <source>
        <dbReference type="ARBA" id="ARBA00011902"/>
    </source>
</evidence>
<dbReference type="Gene3D" id="2.60.120.200">
    <property type="match status" value="1"/>
</dbReference>
<evidence type="ECO:0000256" key="8">
    <source>
        <dbReference type="ARBA" id="ARBA00022840"/>
    </source>
</evidence>
<evidence type="ECO:0000256" key="11">
    <source>
        <dbReference type="ARBA" id="ARBA00023137"/>
    </source>
</evidence>
<gene>
    <name evidence="18" type="ORF">PMEA_00010587</name>
</gene>
<keyword evidence="13" id="KW-0325">Glycoprotein</keyword>
<comment type="caution">
    <text evidence="18">The sequence shown here is derived from an EMBL/GenBank/DDBJ whole genome shotgun (WGS) entry which is preliminary data.</text>
</comment>
<keyword evidence="10 15" id="KW-0472">Membrane</keyword>
<dbReference type="Gene3D" id="2.60.40.10">
    <property type="entry name" value="Immunoglobulins"/>
    <property type="match status" value="4"/>
</dbReference>
<dbReference type="SUPFAM" id="SSF49265">
    <property type="entry name" value="Fibronectin type III"/>
    <property type="match status" value="2"/>
</dbReference>
<dbReference type="FunFam" id="1.10.510.10:FF:000554">
    <property type="entry name" value="Predicted protein"/>
    <property type="match status" value="1"/>
</dbReference>
<reference evidence="18 19" key="1">
    <citation type="submission" date="2022-05" db="EMBL/GenBank/DDBJ databases">
        <authorList>
            <consortium name="Genoscope - CEA"/>
            <person name="William W."/>
        </authorList>
    </citation>
    <scope>NUCLEOTIDE SEQUENCE [LARGE SCALE GENOMIC DNA]</scope>
</reference>
<organism evidence="18 19">
    <name type="scientific">Pocillopora meandrina</name>
    <dbReference type="NCBI Taxonomy" id="46732"/>
    <lineage>
        <taxon>Eukaryota</taxon>
        <taxon>Metazoa</taxon>
        <taxon>Cnidaria</taxon>
        <taxon>Anthozoa</taxon>
        <taxon>Hexacorallia</taxon>
        <taxon>Scleractinia</taxon>
        <taxon>Astrocoeniina</taxon>
        <taxon>Pocilloporidae</taxon>
        <taxon>Pocillopora</taxon>
    </lineage>
</organism>
<dbReference type="InterPro" id="IPR011009">
    <property type="entry name" value="Kinase-like_dom_sf"/>
</dbReference>
<dbReference type="InterPro" id="IPR036116">
    <property type="entry name" value="FN3_sf"/>
</dbReference>
<dbReference type="Pfam" id="PF00041">
    <property type="entry name" value="fn3"/>
    <property type="match status" value="1"/>
</dbReference>
<feature type="transmembrane region" description="Helical" evidence="15">
    <location>
        <begin position="606"/>
        <end position="628"/>
    </location>
</feature>
<evidence type="ECO:0000256" key="6">
    <source>
        <dbReference type="ARBA" id="ARBA00022741"/>
    </source>
</evidence>
<dbReference type="PANTHER" id="PTHR24416">
    <property type="entry name" value="TYROSINE-PROTEIN KINASE RECEPTOR"/>
    <property type="match status" value="1"/>
</dbReference>
<dbReference type="PROSITE" id="PS00109">
    <property type="entry name" value="PROTEIN_KINASE_TYR"/>
    <property type="match status" value="1"/>
</dbReference>
<dbReference type="SMART" id="SM00219">
    <property type="entry name" value="TyrKc"/>
    <property type="match status" value="1"/>
</dbReference>
<keyword evidence="6" id="KW-0547">Nucleotide-binding</keyword>
<dbReference type="InterPro" id="IPR020635">
    <property type="entry name" value="Tyr_kinase_cat_dom"/>
</dbReference>